<keyword evidence="3 5" id="KW-1133">Transmembrane helix</keyword>
<name>A0A947GCG4_9HYPH</name>
<evidence type="ECO:0000256" key="5">
    <source>
        <dbReference type="SAM" id="Phobius"/>
    </source>
</evidence>
<keyword evidence="2 5" id="KW-0812">Transmembrane</keyword>
<evidence type="ECO:0000313" key="7">
    <source>
        <dbReference type="Proteomes" id="UP000766595"/>
    </source>
</evidence>
<dbReference type="EMBL" id="JAHHZF010000003">
    <property type="protein sequence ID" value="MBT9289161.1"/>
    <property type="molecule type" value="Genomic_DNA"/>
</dbReference>
<dbReference type="InterPro" id="IPR006603">
    <property type="entry name" value="PQ-loop_rpt"/>
</dbReference>
<dbReference type="AlphaFoldDB" id="A0A947GCG4"/>
<gene>
    <name evidence="6" type="ORF">KL771_06845</name>
</gene>
<dbReference type="InterPro" id="IPR047662">
    <property type="entry name" value="SemiSWEET"/>
</dbReference>
<evidence type="ECO:0000256" key="3">
    <source>
        <dbReference type="ARBA" id="ARBA00022989"/>
    </source>
</evidence>
<keyword evidence="7" id="KW-1185">Reference proteome</keyword>
<feature type="transmembrane region" description="Helical" evidence="5">
    <location>
        <begin position="55"/>
        <end position="74"/>
    </location>
</feature>
<feature type="transmembrane region" description="Helical" evidence="5">
    <location>
        <begin position="30"/>
        <end position="48"/>
    </location>
</feature>
<comment type="caution">
    <text evidence="6">The sequence shown here is derived from an EMBL/GenBank/DDBJ whole genome shotgun (WGS) entry which is preliminary data.</text>
</comment>
<reference evidence="6 7" key="1">
    <citation type="submission" date="2021-06" db="EMBL/GenBank/DDBJ databases">
        <authorList>
            <person name="Grouzdev D.S."/>
            <person name="Koziaeva V."/>
        </authorList>
    </citation>
    <scope>NUCLEOTIDE SEQUENCE [LARGE SCALE GENOMIC DNA]</scope>
    <source>
        <strain evidence="6 7">22</strain>
    </source>
</reference>
<accession>A0A947GCG4</accession>
<evidence type="ECO:0000256" key="1">
    <source>
        <dbReference type="ARBA" id="ARBA00004141"/>
    </source>
</evidence>
<comment type="subcellular location">
    <subcellularLocation>
        <location evidence="1">Membrane</location>
        <topology evidence="1">Multi-pass membrane protein</topology>
    </subcellularLocation>
</comment>
<keyword evidence="4 5" id="KW-0472">Membrane</keyword>
<dbReference type="Pfam" id="PF04193">
    <property type="entry name" value="PQ-loop"/>
    <property type="match status" value="1"/>
</dbReference>
<dbReference type="Gene3D" id="1.20.1280.290">
    <property type="match status" value="1"/>
</dbReference>
<protein>
    <submittedName>
        <fullName evidence="6">SemiSWEET transporter</fullName>
    </submittedName>
</protein>
<evidence type="ECO:0000256" key="2">
    <source>
        <dbReference type="ARBA" id="ARBA00022692"/>
    </source>
</evidence>
<dbReference type="NCBIfam" id="NF037968">
    <property type="entry name" value="SemiSWEET_2"/>
    <property type="match status" value="1"/>
</dbReference>
<proteinExistence type="predicted"/>
<dbReference type="GO" id="GO:0051119">
    <property type="term" value="F:sugar transmembrane transporter activity"/>
    <property type="evidence" value="ECO:0007669"/>
    <property type="project" value="InterPro"/>
</dbReference>
<evidence type="ECO:0000256" key="4">
    <source>
        <dbReference type="ARBA" id="ARBA00023136"/>
    </source>
</evidence>
<evidence type="ECO:0000313" key="6">
    <source>
        <dbReference type="EMBL" id="MBT9289161.1"/>
    </source>
</evidence>
<dbReference type="GO" id="GO:0016020">
    <property type="term" value="C:membrane"/>
    <property type="evidence" value="ECO:0007669"/>
    <property type="project" value="UniProtKB-SubCell"/>
</dbReference>
<dbReference type="Proteomes" id="UP000766595">
    <property type="component" value="Unassembled WGS sequence"/>
</dbReference>
<organism evidence="6 7">
    <name type="scientific">Prosthecodimorpha staleyi</name>
    <dbReference type="NCBI Taxonomy" id="2840188"/>
    <lineage>
        <taxon>Bacteria</taxon>
        <taxon>Pseudomonadati</taxon>
        <taxon>Pseudomonadota</taxon>
        <taxon>Alphaproteobacteria</taxon>
        <taxon>Hyphomicrobiales</taxon>
        <taxon>Ancalomicrobiaceae</taxon>
        <taxon>Prosthecodimorpha</taxon>
    </lineage>
</organism>
<sequence length="79" mass="8653">MIGAVAALCTTLCWLPQTIRVIRLRDTSSLSLATFSIFVIGIVLWLAYGIMIVSWPLILANVFTLALNGTILALKLRYG</sequence>